<dbReference type="AlphaFoldDB" id="A0A939TXN3"/>
<evidence type="ECO:0000313" key="7">
    <source>
        <dbReference type="Proteomes" id="UP000680132"/>
    </source>
</evidence>
<evidence type="ECO:0000256" key="4">
    <source>
        <dbReference type="SAM" id="SignalP"/>
    </source>
</evidence>
<comment type="similarity">
    <text evidence="1">Belongs to the leucine-binding protein family.</text>
</comment>
<evidence type="ECO:0000256" key="3">
    <source>
        <dbReference type="SAM" id="MobiDB-lite"/>
    </source>
</evidence>
<dbReference type="InterPro" id="IPR028082">
    <property type="entry name" value="Peripla_BP_I"/>
</dbReference>
<reference evidence="6" key="1">
    <citation type="submission" date="2021-03" db="EMBL/GenBank/DDBJ databases">
        <title>Microbacterium sp. nov., a novel actinobacterium isolated from cow dung.</title>
        <authorList>
            <person name="Zhang L."/>
        </authorList>
    </citation>
    <scope>NUCLEOTIDE SEQUENCE</scope>
    <source>
        <strain evidence="6">NEAU-LLB</strain>
    </source>
</reference>
<dbReference type="PANTHER" id="PTHR30483">
    <property type="entry name" value="LEUCINE-SPECIFIC-BINDING PROTEIN"/>
    <property type="match status" value="1"/>
</dbReference>
<accession>A0A939TXN3</accession>
<keyword evidence="2 4" id="KW-0732">Signal</keyword>
<evidence type="ECO:0000313" key="6">
    <source>
        <dbReference type="EMBL" id="MBO3663827.1"/>
    </source>
</evidence>
<dbReference type="EMBL" id="JAGFOA010000003">
    <property type="protein sequence ID" value="MBO3663827.1"/>
    <property type="molecule type" value="Genomic_DNA"/>
</dbReference>
<gene>
    <name evidence="6" type="ORF">J5V96_09905</name>
</gene>
<dbReference type="Gene3D" id="3.40.50.2300">
    <property type="match status" value="2"/>
</dbReference>
<dbReference type="PANTHER" id="PTHR30483:SF6">
    <property type="entry name" value="PERIPLASMIC BINDING PROTEIN OF ABC TRANSPORTER FOR NATURAL AMINO ACIDS"/>
    <property type="match status" value="1"/>
</dbReference>
<dbReference type="RefSeq" id="WP_208503285.1">
    <property type="nucleotide sequence ID" value="NZ_JAGFOA010000003.1"/>
</dbReference>
<evidence type="ECO:0000259" key="5">
    <source>
        <dbReference type="Pfam" id="PF13458"/>
    </source>
</evidence>
<feature type="domain" description="Leucine-binding protein" evidence="5">
    <location>
        <begin position="63"/>
        <end position="375"/>
    </location>
</feature>
<name>A0A939TXN3_9MICO</name>
<proteinExistence type="inferred from homology"/>
<protein>
    <submittedName>
        <fullName evidence="6">ABC transporter substrate-binding protein</fullName>
    </submittedName>
</protein>
<evidence type="ECO:0000256" key="1">
    <source>
        <dbReference type="ARBA" id="ARBA00010062"/>
    </source>
</evidence>
<dbReference type="PROSITE" id="PS51257">
    <property type="entry name" value="PROKAR_LIPOPROTEIN"/>
    <property type="match status" value="1"/>
</dbReference>
<organism evidence="6 7">
    <name type="scientific">Microbacterium stercoris</name>
    <dbReference type="NCBI Taxonomy" id="2820289"/>
    <lineage>
        <taxon>Bacteria</taxon>
        <taxon>Bacillati</taxon>
        <taxon>Actinomycetota</taxon>
        <taxon>Actinomycetes</taxon>
        <taxon>Micrococcales</taxon>
        <taxon>Microbacteriaceae</taxon>
        <taxon>Microbacterium</taxon>
    </lineage>
</organism>
<keyword evidence="7" id="KW-1185">Reference proteome</keyword>
<dbReference type="Proteomes" id="UP000680132">
    <property type="component" value="Unassembled WGS sequence"/>
</dbReference>
<comment type="caution">
    <text evidence="6">The sequence shown here is derived from an EMBL/GenBank/DDBJ whole genome shotgun (WGS) entry which is preliminary data.</text>
</comment>
<feature type="signal peptide" evidence="4">
    <location>
        <begin position="1"/>
        <end position="24"/>
    </location>
</feature>
<feature type="chain" id="PRO_5039148916" evidence="4">
    <location>
        <begin position="25"/>
        <end position="438"/>
    </location>
</feature>
<sequence>MIPRSRLLPLALASIATLSLAACASGGAGDAPEETSGSAEATAGPACEPATEPVGEVGSELSLKLGSALPLTGGFAFVGPPEVAGIDYALSLINDYSSTTGLTAEVEHGDSGDLDNKAFETEIPRLLSEDVSAIIGAASSGVSLQFIDQLISAGVVQVSPANTSDAFTTYDDDCLYFRTAPSDVLQGAVHGNFIAELGAQSLGLIVMNDAYGTGIAKYITEAFTAAGGEVVAAPTFNPGDTVFDSQIQEVLAEKPDAISILAFAETKTILPSLIEQGFAPEDIFLVDANMAVYTEDFEPGLIQGVRGTYPGPAPDEVEEFRAGLDAFLAGAGDEALTDYTYAPEAFDAATLLALASLAAGSTDPEAIAGRMQEVSGGVPGGEKCTDYAACADIILSGGQADYDGVSSPVTFDEVGDPTEGRINIYEYQEDGTYVPYEG</sequence>
<dbReference type="SUPFAM" id="SSF53822">
    <property type="entry name" value="Periplasmic binding protein-like I"/>
    <property type="match status" value="1"/>
</dbReference>
<feature type="region of interest" description="Disordered" evidence="3">
    <location>
        <begin position="26"/>
        <end position="53"/>
    </location>
</feature>
<dbReference type="InterPro" id="IPR051010">
    <property type="entry name" value="BCAA_transport"/>
</dbReference>
<dbReference type="InterPro" id="IPR028081">
    <property type="entry name" value="Leu-bd"/>
</dbReference>
<dbReference type="Pfam" id="PF13458">
    <property type="entry name" value="Peripla_BP_6"/>
    <property type="match status" value="1"/>
</dbReference>
<evidence type="ECO:0000256" key="2">
    <source>
        <dbReference type="ARBA" id="ARBA00022729"/>
    </source>
</evidence>